<protein>
    <submittedName>
        <fullName evidence="2">Uncharacterized protein</fullName>
    </submittedName>
</protein>
<evidence type="ECO:0000256" key="1">
    <source>
        <dbReference type="SAM" id="MobiDB-lite"/>
    </source>
</evidence>
<evidence type="ECO:0000313" key="3">
    <source>
        <dbReference type="Proteomes" id="UP001278500"/>
    </source>
</evidence>
<dbReference type="GeneID" id="87866236"/>
<dbReference type="AlphaFoldDB" id="A0AAE0MV15"/>
<dbReference type="Proteomes" id="UP001278500">
    <property type="component" value="Unassembled WGS sequence"/>
</dbReference>
<feature type="compositionally biased region" description="Basic and acidic residues" evidence="1">
    <location>
        <begin position="244"/>
        <end position="270"/>
    </location>
</feature>
<feature type="region of interest" description="Disordered" evidence="1">
    <location>
        <begin position="113"/>
        <end position="296"/>
    </location>
</feature>
<feature type="compositionally biased region" description="Basic and acidic residues" evidence="1">
    <location>
        <begin position="119"/>
        <end position="138"/>
    </location>
</feature>
<feature type="compositionally biased region" description="Low complexity" evidence="1">
    <location>
        <begin position="140"/>
        <end position="163"/>
    </location>
</feature>
<reference evidence="2" key="2">
    <citation type="submission" date="2023-06" db="EMBL/GenBank/DDBJ databases">
        <authorList>
            <consortium name="Lawrence Berkeley National Laboratory"/>
            <person name="Haridas S."/>
            <person name="Hensen N."/>
            <person name="Bonometti L."/>
            <person name="Westerberg I."/>
            <person name="Brannstrom I.O."/>
            <person name="Guillou S."/>
            <person name="Cros-Aarteil S."/>
            <person name="Calhoun S."/>
            <person name="Kuo A."/>
            <person name="Mondo S."/>
            <person name="Pangilinan J."/>
            <person name="Riley R."/>
            <person name="Labutti K."/>
            <person name="Andreopoulos B."/>
            <person name="Lipzen A."/>
            <person name="Chen C."/>
            <person name="Yanf M."/>
            <person name="Daum C."/>
            <person name="Ng V."/>
            <person name="Clum A."/>
            <person name="Steindorff A."/>
            <person name="Ohm R."/>
            <person name="Martin F."/>
            <person name="Silar P."/>
            <person name="Natvig D."/>
            <person name="Lalanne C."/>
            <person name="Gautier V."/>
            <person name="Ament-Velasquez S.L."/>
            <person name="Kruys A."/>
            <person name="Hutchinson M.I."/>
            <person name="Powell A.J."/>
            <person name="Barry K."/>
            <person name="Miller A.N."/>
            <person name="Grigoriev I.V."/>
            <person name="Debuchy R."/>
            <person name="Gladieux P."/>
            <person name="Thoren M.H."/>
            <person name="Johannesson H."/>
        </authorList>
    </citation>
    <scope>NUCLEOTIDE SEQUENCE</scope>
    <source>
        <strain evidence="2">CBS 560.94</strain>
    </source>
</reference>
<reference evidence="2" key="1">
    <citation type="journal article" date="2023" name="Mol. Phylogenet. Evol.">
        <title>Genome-scale phylogeny and comparative genomics of the fungal order Sordariales.</title>
        <authorList>
            <person name="Hensen N."/>
            <person name="Bonometti L."/>
            <person name="Westerberg I."/>
            <person name="Brannstrom I.O."/>
            <person name="Guillou S."/>
            <person name="Cros-Aarteil S."/>
            <person name="Calhoun S."/>
            <person name="Haridas S."/>
            <person name="Kuo A."/>
            <person name="Mondo S."/>
            <person name="Pangilinan J."/>
            <person name="Riley R."/>
            <person name="LaButti K."/>
            <person name="Andreopoulos B."/>
            <person name="Lipzen A."/>
            <person name="Chen C."/>
            <person name="Yan M."/>
            <person name="Daum C."/>
            <person name="Ng V."/>
            <person name="Clum A."/>
            <person name="Steindorff A."/>
            <person name="Ohm R.A."/>
            <person name="Martin F."/>
            <person name="Silar P."/>
            <person name="Natvig D.O."/>
            <person name="Lalanne C."/>
            <person name="Gautier V."/>
            <person name="Ament-Velasquez S.L."/>
            <person name="Kruys A."/>
            <person name="Hutchinson M.I."/>
            <person name="Powell A.J."/>
            <person name="Barry K."/>
            <person name="Miller A.N."/>
            <person name="Grigoriev I.V."/>
            <person name="Debuchy R."/>
            <person name="Gladieux P."/>
            <person name="Hiltunen Thoren M."/>
            <person name="Johannesson H."/>
        </authorList>
    </citation>
    <scope>NUCLEOTIDE SEQUENCE</scope>
    <source>
        <strain evidence="2">CBS 560.94</strain>
    </source>
</reference>
<evidence type="ECO:0000313" key="2">
    <source>
        <dbReference type="EMBL" id="KAK3352058.1"/>
    </source>
</evidence>
<sequence length="296" mass="30892">MAITKSISPNHHQLLEVRALGPPFTGFAHSLGRSITGTPFQKRDFSHSSETLPGGSEAGVCHSTLSTVITDVTLQPYDNDLPEQDTARTPILRVKEGPSANLPIVMTSALGLSIGGHPDGTDVDKRIGRDSSQHHPPDRLLLAASTAALPTPPSSTSNSLSATDPDCGRSGYNCGDPEPSGTAVSITGSGRSGYNKAREAEQSADTDGRSGYNKRTPGGRSGYNDIGEDDGTVSATGGRSGYNKAREQSADTDGRSGYNKVRDQQADTDGRSGYNKRTPGSGRSGYNNVEDGADGN</sequence>
<name>A0AAE0MV15_9PEZI</name>
<accession>A0AAE0MV15</accession>
<comment type="caution">
    <text evidence="2">The sequence shown here is derived from an EMBL/GenBank/DDBJ whole genome shotgun (WGS) entry which is preliminary data.</text>
</comment>
<dbReference type="EMBL" id="JAUEPP010000002">
    <property type="protein sequence ID" value="KAK3352058.1"/>
    <property type="molecule type" value="Genomic_DNA"/>
</dbReference>
<dbReference type="RefSeq" id="XP_062685353.1">
    <property type="nucleotide sequence ID" value="XM_062829082.1"/>
</dbReference>
<keyword evidence="3" id="KW-1185">Reference proteome</keyword>
<organism evidence="2 3">
    <name type="scientific">Neurospora tetraspora</name>
    <dbReference type="NCBI Taxonomy" id="94610"/>
    <lineage>
        <taxon>Eukaryota</taxon>
        <taxon>Fungi</taxon>
        <taxon>Dikarya</taxon>
        <taxon>Ascomycota</taxon>
        <taxon>Pezizomycotina</taxon>
        <taxon>Sordariomycetes</taxon>
        <taxon>Sordariomycetidae</taxon>
        <taxon>Sordariales</taxon>
        <taxon>Sordariaceae</taxon>
        <taxon>Neurospora</taxon>
    </lineage>
</organism>
<gene>
    <name evidence="2" type="ORF">B0H65DRAFT_538027</name>
</gene>
<proteinExistence type="predicted"/>